<dbReference type="EMBL" id="JAENHL010000006">
    <property type="protein sequence ID" value="MBK1865703.1"/>
    <property type="molecule type" value="Genomic_DNA"/>
</dbReference>
<evidence type="ECO:0000313" key="1">
    <source>
        <dbReference type="EMBL" id="MBK1865703.1"/>
    </source>
</evidence>
<name>A0ACC5QZS8_9HYPH</name>
<protein>
    <submittedName>
        <fullName evidence="1">Transporter substrate-binding domain-containing protein</fullName>
    </submittedName>
</protein>
<keyword evidence="2" id="KW-1185">Reference proteome</keyword>
<proteinExistence type="predicted"/>
<sequence>MSKFNITRRGFALGGTAALLAAHVGAAKAAGLLEEIKKRGKVVVATEAAFEPFEFVLDGKIVGYNMDILAVVIEALGVQMEQLNLPYQGILPGLLAKKFDFVATSNGINEERIKKYAYTRPTGSYETVIVVRHDDERVKTLDDLNGLVVASQLASSVQPILEAHNAELKAKGGAGYAELKLFTAFPEVHIALASGQVDAIAIASPSAAVLMKNVPDTYKVATQIGQSDYLCWLTRPEDVDLRDFINARIDELNDSGKLKELQMKWFGFEMKTPKDGYLPAGAF</sequence>
<reference evidence="1" key="1">
    <citation type="submission" date="2021-01" db="EMBL/GenBank/DDBJ databases">
        <authorList>
            <person name="Sun Q."/>
        </authorList>
    </citation>
    <scope>NUCLEOTIDE SEQUENCE</scope>
    <source>
        <strain evidence="1">YIM B02566</strain>
    </source>
</reference>
<gene>
    <name evidence="1" type="ORF">JHL16_05015</name>
</gene>
<comment type="caution">
    <text evidence="1">The sequence shown here is derived from an EMBL/GenBank/DDBJ whole genome shotgun (WGS) entry which is preliminary data.</text>
</comment>
<accession>A0ACC5QZS8</accession>
<evidence type="ECO:0000313" key="2">
    <source>
        <dbReference type="Proteomes" id="UP000616151"/>
    </source>
</evidence>
<dbReference type="Proteomes" id="UP000616151">
    <property type="component" value="Unassembled WGS sequence"/>
</dbReference>
<organism evidence="1 2">
    <name type="scientific">Taklimakanibacter albus</name>
    <dbReference type="NCBI Taxonomy" id="2800327"/>
    <lineage>
        <taxon>Bacteria</taxon>
        <taxon>Pseudomonadati</taxon>
        <taxon>Pseudomonadota</taxon>
        <taxon>Alphaproteobacteria</taxon>
        <taxon>Hyphomicrobiales</taxon>
        <taxon>Aestuariivirgaceae</taxon>
        <taxon>Taklimakanibacter</taxon>
    </lineage>
</organism>